<name>A0A9P4MWJ1_9PLEO</name>
<feature type="chain" id="PRO_5040397316" description="superoxide dismutase" evidence="9">
    <location>
        <begin position="19"/>
        <end position="253"/>
    </location>
</feature>
<dbReference type="Proteomes" id="UP000799536">
    <property type="component" value="Unassembled WGS sequence"/>
</dbReference>
<dbReference type="InterPro" id="IPR053257">
    <property type="entry name" value="Cu-only_SOD"/>
</dbReference>
<dbReference type="GO" id="GO:0046872">
    <property type="term" value="F:metal ion binding"/>
    <property type="evidence" value="ECO:0007669"/>
    <property type="project" value="InterPro"/>
</dbReference>
<protein>
    <recommendedName>
        <fullName evidence="4">superoxide dismutase</fullName>
        <ecNumber evidence="4">1.15.1.1</ecNumber>
    </recommendedName>
</protein>
<accession>A0A9P4MWJ1</accession>
<evidence type="ECO:0000256" key="7">
    <source>
        <dbReference type="ARBA" id="ARBA00049204"/>
    </source>
</evidence>
<keyword evidence="12" id="KW-1185">Reference proteome</keyword>
<evidence type="ECO:0000256" key="2">
    <source>
        <dbReference type="ARBA" id="ARBA00004613"/>
    </source>
</evidence>
<dbReference type="SUPFAM" id="SSF49329">
    <property type="entry name" value="Cu,Zn superoxide dismutase-like"/>
    <property type="match status" value="1"/>
</dbReference>
<evidence type="ECO:0000256" key="4">
    <source>
        <dbReference type="ARBA" id="ARBA00012682"/>
    </source>
</evidence>
<keyword evidence="5" id="KW-0964">Secreted</keyword>
<comment type="subcellular location">
    <subcellularLocation>
        <location evidence="1">Cell envelope</location>
    </subcellularLocation>
    <subcellularLocation>
        <location evidence="2">Secreted</location>
    </subcellularLocation>
</comment>
<feature type="region of interest" description="Disordered" evidence="8">
    <location>
        <begin position="189"/>
        <end position="229"/>
    </location>
</feature>
<dbReference type="InterPro" id="IPR001424">
    <property type="entry name" value="SOD_Cu_Zn_dom"/>
</dbReference>
<evidence type="ECO:0000256" key="9">
    <source>
        <dbReference type="SAM" id="SignalP"/>
    </source>
</evidence>
<feature type="domain" description="Superoxide dismutase copper/zinc binding" evidence="10">
    <location>
        <begin position="49"/>
        <end position="165"/>
    </location>
</feature>
<comment type="similarity">
    <text evidence="3">Belongs to the Cu-Zn superoxide dismutase family.</text>
</comment>
<comment type="catalytic activity">
    <reaction evidence="7">
        <text>2 superoxide + 2 H(+) = H2O2 + O2</text>
        <dbReference type="Rhea" id="RHEA:20696"/>
        <dbReference type="ChEBI" id="CHEBI:15378"/>
        <dbReference type="ChEBI" id="CHEBI:15379"/>
        <dbReference type="ChEBI" id="CHEBI:16240"/>
        <dbReference type="ChEBI" id="CHEBI:18421"/>
        <dbReference type="EC" id="1.15.1.1"/>
    </reaction>
</comment>
<dbReference type="GO" id="GO:0004784">
    <property type="term" value="F:superoxide dismutase activity"/>
    <property type="evidence" value="ECO:0007669"/>
    <property type="project" value="UniProtKB-EC"/>
</dbReference>
<dbReference type="EC" id="1.15.1.1" evidence="4"/>
<evidence type="ECO:0000256" key="6">
    <source>
        <dbReference type="ARBA" id="ARBA00022862"/>
    </source>
</evidence>
<dbReference type="Pfam" id="PF00080">
    <property type="entry name" value="Sod_Cu"/>
    <property type="match status" value="1"/>
</dbReference>
<reference evidence="11" key="1">
    <citation type="journal article" date="2020" name="Stud. Mycol.">
        <title>101 Dothideomycetes genomes: a test case for predicting lifestyles and emergence of pathogens.</title>
        <authorList>
            <person name="Haridas S."/>
            <person name="Albert R."/>
            <person name="Binder M."/>
            <person name="Bloem J."/>
            <person name="Labutti K."/>
            <person name="Salamov A."/>
            <person name="Andreopoulos B."/>
            <person name="Baker S."/>
            <person name="Barry K."/>
            <person name="Bills G."/>
            <person name="Bluhm B."/>
            <person name="Cannon C."/>
            <person name="Castanera R."/>
            <person name="Culley D."/>
            <person name="Daum C."/>
            <person name="Ezra D."/>
            <person name="Gonzalez J."/>
            <person name="Henrissat B."/>
            <person name="Kuo A."/>
            <person name="Liang C."/>
            <person name="Lipzen A."/>
            <person name="Lutzoni F."/>
            <person name="Magnuson J."/>
            <person name="Mondo S."/>
            <person name="Nolan M."/>
            <person name="Ohm R."/>
            <person name="Pangilinan J."/>
            <person name="Park H.-J."/>
            <person name="Ramirez L."/>
            <person name="Alfaro M."/>
            <person name="Sun H."/>
            <person name="Tritt A."/>
            <person name="Yoshinaga Y."/>
            <person name="Zwiers L.-H."/>
            <person name="Turgeon B."/>
            <person name="Goodwin S."/>
            <person name="Spatafora J."/>
            <person name="Crous P."/>
            <person name="Grigoriev I."/>
        </authorList>
    </citation>
    <scope>NUCLEOTIDE SEQUENCE</scope>
    <source>
        <strain evidence="11">ATCC 74209</strain>
    </source>
</reference>
<feature type="compositionally biased region" description="Polar residues" evidence="8">
    <location>
        <begin position="189"/>
        <end position="217"/>
    </location>
</feature>
<keyword evidence="9" id="KW-0732">Signal</keyword>
<dbReference type="FunFam" id="2.60.40.200:FF:000007">
    <property type="entry name" value="Cell surface Cu-only superoxide dismutase 5"/>
    <property type="match status" value="1"/>
</dbReference>
<dbReference type="PANTHER" id="PTHR20910:SF1">
    <property type="entry name" value="SUPEROXIDE DISMUTASE COPPER_ZINC BINDING DOMAIN-CONTAINING PROTEIN"/>
    <property type="match status" value="1"/>
</dbReference>
<evidence type="ECO:0000259" key="10">
    <source>
        <dbReference type="Pfam" id="PF00080"/>
    </source>
</evidence>
<evidence type="ECO:0000313" key="11">
    <source>
        <dbReference type="EMBL" id="KAF2199010.1"/>
    </source>
</evidence>
<dbReference type="AlphaFoldDB" id="A0A9P4MWJ1"/>
<dbReference type="EMBL" id="ML994102">
    <property type="protein sequence ID" value="KAF2199010.1"/>
    <property type="molecule type" value="Genomic_DNA"/>
</dbReference>
<keyword evidence="6" id="KW-0049">Antioxidant</keyword>
<evidence type="ECO:0000313" key="12">
    <source>
        <dbReference type="Proteomes" id="UP000799536"/>
    </source>
</evidence>
<evidence type="ECO:0000256" key="3">
    <source>
        <dbReference type="ARBA" id="ARBA00010457"/>
    </source>
</evidence>
<evidence type="ECO:0000256" key="5">
    <source>
        <dbReference type="ARBA" id="ARBA00022525"/>
    </source>
</evidence>
<organism evidence="11 12">
    <name type="scientific">Delitschia confertaspora ATCC 74209</name>
    <dbReference type="NCBI Taxonomy" id="1513339"/>
    <lineage>
        <taxon>Eukaryota</taxon>
        <taxon>Fungi</taxon>
        <taxon>Dikarya</taxon>
        <taxon>Ascomycota</taxon>
        <taxon>Pezizomycotina</taxon>
        <taxon>Dothideomycetes</taxon>
        <taxon>Pleosporomycetidae</taxon>
        <taxon>Pleosporales</taxon>
        <taxon>Delitschiaceae</taxon>
        <taxon>Delitschia</taxon>
    </lineage>
</organism>
<dbReference type="PANTHER" id="PTHR20910">
    <property type="entry name" value="AGAP001623-PA"/>
    <property type="match status" value="1"/>
</dbReference>
<feature type="signal peptide" evidence="9">
    <location>
        <begin position="1"/>
        <end position="18"/>
    </location>
</feature>
<comment type="caution">
    <text evidence="11">The sequence shown here is derived from an EMBL/GenBank/DDBJ whole genome shotgun (WGS) entry which is preliminary data.</text>
</comment>
<evidence type="ECO:0000256" key="1">
    <source>
        <dbReference type="ARBA" id="ARBA00004196"/>
    </source>
</evidence>
<sequence>MRSPIVAAVISTLALVQAQGSTVAPEVNTNPVGASFVATLPAKQGSALRGSVTAVSGANGKGVDFQVSLSGLPLSGGPFMYHIHEKPVPADGNCTGTGAHLDPYKRGETPPCNTAEKANCQVGDLSGKYGNINGTSYSTAYHDDWTSTNPLDKAYFGSLSVVVHLANKTRIGCANFSALAVPVPSSGTTASGYSNGSFPTATRTSTPNGGDTPSGTGLPQPPVQSPIGTGAASSVGVSLGGGAVLAGLMALIL</sequence>
<dbReference type="Gene3D" id="2.60.40.200">
    <property type="entry name" value="Superoxide dismutase, copper/zinc binding domain"/>
    <property type="match status" value="1"/>
</dbReference>
<evidence type="ECO:0000256" key="8">
    <source>
        <dbReference type="SAM" id="MobiDB-lite"/>
    </source>
</evidence>
<gene>
    <name evidence="11" type="ORF">GQ43DRAFT_442848</name>
</gene>
<dbReference type="InterPro" id="IPR036423">
    <property type="entry name" value="SOD-like_Cu/Zn_dom_sf"/>
</dbReference>
<dbReference type="OrthoDB" id="159229at2759"/>
<dbReference type="GO" id="GO:0005576">
    <property type="term" value="C:extracellular region"/>
    <property type="evidence" value="ECO:0007669"/>
    <property type="project" value="UniProtKB-SubCell"/>
</dbReference>
<proteinExistence type="inferred from homology"/>